<name>A0A9D5P2T6_XYLRU</name>
<evidence type="ECO:0000313" key="3">
    <source>
        <dbReference type="Proteomes" id="UP000806522"/>
    </source>
</evidence>
<dbReference type="Proteomes" id="UP000806522">
    <property type="component" value="Unassembled WGS sequence"/>
</dbReference>
<evidence type="ECO:0000256" key="1">
    <source>
        <dbReference type="SAM" id="SignalP"/>
    </source>
</evidence>
<proteinExistence type="predicted"/>
<organism evidence="2 3">
    <name type="scientific">Xylanibacter ruminicola</name>
    <name type="common">Prevotella ruminicola</name>
    <dbReference type="NCBI Taxonomy" id="839"/>
    <lineage>
        <taxon>Bacteria</taxon>
        <taxon>Pseudomonadati</taxon>
        <taxon>Bacteroidota</taxon>
        <taxon>Bacteroidia</taxon>
        <taxon>Bacteroidales</taxon>
        <taxon>Prevotellaceae</taxon>
        <taxon>Xylanibacter</taxon>
    </lineage>
</organism>
<evidence type="ECO:0008006" key="4">
    <source>
        <dbReference type="Google" id="ProtNLM"/>
    </source>
</evidence>
<evidence type="ECO:0000313" key="2">
    <source>
        <dbReference type="EMBL" id="MBE6272198.1"/>
    </source>
</evidence>
<comment type="caution">
    <text evidence="2">The sequence shown here is derived from an EMBL/GenBank/DDBJ whole genome shotgun (WGS) entry which is preliminary data.</text>
</comment>
<feature type="chain" id="PRO_5038876793" description="Lipoprotein" evidence="1">
    <location>
        <begin position="18"/>
        <end position="182"/>
    </location>
</feature>
<dbReference type="EMBL" id="SUYC01000028">
    <property type="protein sequence ID" value="MBE6272198.1"/>
    <property type="molecule type" value="Genomic_DNA"/>
</dbReference>
<sequence>MKLWRIAFMMLTAFSIASCSSNDDEHEKPFTVCPVDQTKFYVCEASGETRGATAVIDTLFTEDDIEWFNVSTREIRFKKQDEQLFKKLKMNYHKEGLEFRLGENVLFEVSRFVSDIDSRIFYDLVLHYSTIGEDEVNPRYYLHDCYPAQFINDERTKANIKKNAMQWETFTKYLESKSKLKK</sequence>
<gene>
    <name evidence="2" type="ORF">E7101_14845</name>
</gene>
<dbReference type="PROSITE" id="PS51257">
    <property type="entry name" value="PROKAR_LIPOPROTEIN"/>
    <property type="match status" value="1"/>
</dbReference>
<reference evidence="2" key="1">
    <citation type="submission" date="2019-04" db="EMBL/GenBank/DDBJ databases">
        <title>Evolution of Biomass-Degrading Anaerobic Consortia Revealed by Metagenomics.</title>
        <authorList>
            <person name="Peng X."/>
        </authorList>
    </citation>
    <scope>NUCLEOTIDE SEQUENCE</scope>
    <source>
        <strain evidence="2">SIG140</strain>
    </source>
</reference>
<keyword evidence="1" id="KW-0732">Signal</keyword>
<protein>
    <recommendedName>
        <fullName evidence="4">Lipoprotein</fullName>
    </recommendedName>
</protein>
<accession>A0A9D5P2T6</accession>
<feature type="signal peptide" evidence="1">
    <location>
        <begin position="1"/>
        <end position="17"/>
    </location>
</feature>
<dbReference type="AlphaFoldDB" id="A0A9D5P2T6"/>